<comment type="caution">
    <text evidence="3">The sequence shown here is derived from an EMBL/GenBank/DDBJ whole genome shotgun (WGS) entry which is preliminary data.</text>
</comment>
<evidence type="ECO:0000256" key="1">
    <source>
        <dbReference type="SAM" id="MobiDB-lite"/>
    </source>
</evidence>
<feature type="compositionally biased region" description="Low complexity" evidence="1">
    <location>
        <begin position="218"/>
        <end position="231"/>
    </location>
</feature>
<feature type="region of interest" description="Disordered" evidence="1">
    <location>
        <begin position="208"/>
        <end position="231"/>
    </location>
</feature>
<keyword evidence="4" id="KW-1185">Reference proteome</keyword>
<dbReference type="EMBL" id="JAAALK010000283">
    <property type="protein sequence ID" value="KAG8070612.1"/>
    <property type="molecule type" value="Genomic_DNA"/>
</dbReference>
<name>A0A8J5SSM5_ZIZPA</name>
<evidence type="ECO:0000313" key="3">
    <source>
        <dbReference type="EMBL" id="KAG8070612.1"/>
    </source>
</evidence>
<reference evidence="3" key="2">
    <citation type="submission" date="2021-02" db="EMBL/GenBank/DDBJ databases">
        <authorList>
            <person name="Kimball J.A."/>
            <person name="Haas M.W."/>
            <person name="Macchietto M."/>
            <person name="Kono T."/>
            <person name="Duquette J."/>
            <person name="Shao M."/>
        </authorList>
    </citation>
    <scope>NUCLEOTIDE SEQUENCE</scope>
    <source>
        <tissue evidence="3">Fresh leaf tissue</tissue>
    </source>
</reference>
<protein>
    <recommendedName>
        <fullName evidence="2">TF-B3 domain-containing protein</fullName>
    </recommendedName>
</protein>
<dbReference type="PANTHER" id="PTHR31140">
    <property type="entry name" value="B3 DOMAIN-CONTAINING TRANSCRIPTION FACTOR ABI3"/>
    <property type="match status" value="1"/>
</dbReference>
<reference evidence="3" key="1">
    <citation type="journal article" date="2021" name="bioRxiv">
        <title>Whole Genome Assembly and Annotation of Northern Wild Rice, Zizania palustris L., Supports a Whole Genome Duplication in the Zizania Genus.</title>
        <authorList>
            <person name="Haas M."/>
            <person name="Kono T."/>
            <person name="Macchietto M."/>
            <person name="Millas R."/>
            <person name="McGilp L."/>
            <person name="Shao M."/>
            <person name="Duquette J."/>
            <person name="Hirsch C.N."/>
            <person name="Kimball J."/>
        </authorList>
    </citation>
    <scope>NUCLEOTIDE SEQUENCE</scope>
    <source>
        <tissue evidence="3">Fresh leaf tissue</tissue>
    </source>
</reference>
<dbReference type="PROSITE" id="PS50863">
    <property type="entry name" value="B3"/>
    <property type="match status" value="1"/>
</dbReference>
<dbReference type="Proteomes" id="UP000729402">
    <property type="component" value="Unassembled WGS sequence"/>
</dbReference>
<feature type="region of interest" description="Disordered" evidence="1">
    <location>
        <begin position="249"/>
        <end position="304"/>
    </location>
</feature>
<dbReference type="InterPro" id="IPR044800">
    <property type="entry name" value="LEC2-like"/>
</dbReference>
<organism evidence="3 4">
    <name type="scientific">Zizania palustris</name>
    <name type="common">Northern wild rice</name>
    <dbReference type="NCBI Taxonomy" id="103762"/>
    <lineage>
        <taxon>Eukaryota</taxon>
        <taxon>Viridiplantae</taxon>
        <taxon>Streptophyta</taxon>
        <taxon>Embryophyta</taxon>
        <taxon>Tracheophyta</taxon>
        <taxon>Spermatophyta</taxon>
        <taxon>Magnoliopsida</taxon>
        <taxon>Liliopsida</taxon>
        <taxon>Poales</taxon>
        <taxon>Poaceae</taxon>
        <taxon>BOP clade</taxon>
        <taxon>Oryzoideae</taxon>
        <taxon>Oryzeae</taxon>
        <taxon>Zizaniinae</taxon>
        <taxon>Zizania</taxon>
    </lineage>
</organism>
<dbReference type="PANTHER" id="PTHR31140:SF139">
    <property type="entry name" value="B3 DOMAIN-CONTAINING PROTEIN OS02G0455900-RELATED"/>
    <property type="match status" value="1"/>
</dbReference>
<dbReference type="GO" id="GO:0003677">
    <property type="term" value="F:DNA binding"/>
    <property type="evidence" value="ECO:0007669"/>
    <property type="project" value="InterPro"/>
</dbReference>
<dbReference type="Pfam" id="PF02362">
    <property type="entry name" value="B3"/>
    <property type="match status" value="1"/>
</dbReference>
<gene>
    <name evidence="3" type="ORF">GUJ93_ZPchr0006g45798</name>
</gene>
<proteinExistence type="predicted"/>
<accession>A0A8J5SSM5</accession>
<dbReference type="SMART" id="SM01019">
    <property type="entry name" value="B3"/>
    <property type="match status" value="1"/>
</dbReference>
<dbReference type="GO" id="GO:0003700">
    <property type="term" value="F:DNA-binding transcription factor activity"/>
    <property type="evidence" value="ECO:0007669"/>
    <property type="project" value="InterPro"/>
</dbReference>
<dbReference type="CDD" id="cd10017">
    <property type="entry name" value="B3_DNA"/>
    <property type="match status" value="1"/>
</dbReference>
<dbReference type="InterPro" id="IPR003340">
    <property type="entry name" value="B3_DNA-bd"/>
</dbReference>
<feature type="compositionally biased region" description="Basic residues" evidence="1">
    <location>
        <begin position="286"/>
        <end position="296"/>
    </location>
</feature>
<evidence type="ECO:0000259" key="2">
    <source>
        <dbReference type="PROSITE" id="PS50863"/>
    </source>
</evidence>
<evidence type="ECO:0000313" key="4">
    <source>
        <dbReference type="Proteomes" id="UP000729402"/>
    </source>
</evidence>
<dbReference type="AlphaFoldDB" id="A0A8J5SSM5"/>
<dbReference type="OrthoDB" id="608326at2759"/>
<sequence>MLSRHGDLKLGQSSSSSMAASLTLSAASVDGIEVPDDMEVVEMQFLFEKVLMPSDMSTVVEQLVIPEEHIGKLDVVVRDPEGFTAIIFEDGVVAGKLWRFRYWNRNNVHCLAKGWGSFHREKGLSAGDTVSFFRNATRRRLFIFYKRRARASSSDMRRPAWLSSVTTLPLAAQLALYHGPTVPPVGLGAGTPATRGVVPSSSVCARLRLGNDTGGGAPPSRLPASSSSSRHATLRLSNVGAGSGALARHAASSSGYDGSPHSKEVGGGTLAKKAPSSGHVEEHARRAPPRRRRRGTAHLEPAPMIENPPILESMLLVSPPTPAKRVRLFGVYIDEPPAPRSGGLPKKEFFP</sequence>
<feature type="domain" description="TF-B3" evidence="2">
    <location>
        <begin position="48"/>
        <end position="150"/>
    </location>
</feature>